<dbReference type="AlphaFoldDB" id="A0AAV2LY30"/>
<dbReference type="EMBL" id="OZ035827">
    <property type="protein sequence ID" value="CAL1605981.1"/>
    <property type="molecule type" value="Genomic_DNA"/>
</dbReference>
<name>A0AAV2LY30_KNICA</name>
<sequence length="84" mass="8480">MSSTTVAPAFAKSLLRLTANNVACGGPVGRKLSSICCARGLSVPAAGDVTVAGGDGSGSRVDLRHHSHLSPRRVPDLLDTAVQA</sequence>
<proteinExistence type="predicted"/>
<gene>
    <name evidence="1" type="ORF">KC01_LOCUS33264</name>
</gene>
<protein>
    <submittedName>
        <fullName evidence="1">Uncharacterized protein</fullName>
    </submittedName>
</protein>
<dbReference type="Proteomes" id="UP001497482">
    <property type="component" value="Chromosome 5"/>
</dbReference>
<keyword evidence="2" id="KW-1185">Reference proteome</keyword>
<evidence type="ECO:0000313" key="1">
    <source>
        <dbReference type="EMBL" id="CAL1605981.1"/>
    </source>
</evidence>
<reference evidence="1 2" key="1">
    <citation type="submission" date="2024-04" db="EMBL/GenBank/DDBJ databases">
        <authorList>
            <person name="Waldvogel A.-M."/>
            <person name="Schoenle A."/>
        </authorList>
    </citation>
    <scope>NUCLEOTIDE SEQUENCE [LARGE SCALE GENOMIC DNA]</scope>
</reference>
<accession>A0AAV2LY30</accession>
<organism evidence="1 2">
    <name type="scientific">Knipowitschia caucasica</name>
    <name type="common">Caucasian dwarf goby</name>
    <name type="synonym">Pomatoschistus caucasicus</name>
    <dbReference type="NCBI Taxonomy" id="637954"/>
    <lineage>
        <taxon>Eukaryota</taxon>
        <taxon>Metazoa</taxon>
        <taxon>Chordata</taxon>
        <taxon>Craniata</taxon>
        <taxon>Vertebrata</taxon>
        <taxon>Euteleostomi</taxon>
        <taxon>Actinopterygii</taxon>
        <taxon>Neopterygii</taxon>
        <taxon>Teleostei</taxon>
        <taxon>Neoteleostei</taxon>
        <taxon>Acanthomorphata</taxon>
        <taxon>Gobiaria</taxon>
        <taxon>Gobiiformes</taxon>
        <taxon>Gobioidei</taxon>
        <taxon>Gobiidae</taxon>
        <taxon>Gobiinae</taxon>
        <taxon>Knipowitschia</taxon>
    </lineage>
</organism>
<evidence type="ECO:0000313" key="2">
    <source>
        <dbReference type="Proteomes" id="UP001497482"/>
    </source>
</evidence>